<evidence type="ECO:0000313" key="2">
    <source>
        <dbReference type="RefSeq" id="XP_030981611.1"/>
    </source>
</evidence>
<dbReference type="Proteomes" id="UP000515153">
    <property type="component" value="Unplaced"/>
</dbReference>
<dbReference type="RefSeq" id="XP_030981611.1">
    <property type="nucleotide sequence ID" value="XM_031126965.1"/>
</dbReference>
<keyword evidence="1" id="KW-1185">Reference proteome</keyword>
<reference evidence="2" key="2">
    <citation type="submission" date="2019-10" db="EMBL/GenBank/DDBJ databases">
        <authorList>
            <consortium name="NCBI Genome Project"/>
        </authorList>
    </citation>
    <scope>NUCLEOTIDE SEQUENCE</scope>
    <source>
        <strain evidence="2">NI907</strain>
    </source>
</reference>
<accession>A0A6P8B303</accession>
<sequence>MLTTMHSGYRSYTHRVGAFNHTTPLHLTDARRGPVIPCLWGPYRYVLCLIPVILQQLHGLRTEDHDEVLEDPVANTTMAVVGTKQGFPKDGQDVCLHGMTEVPVRLLRLLECVASSDLQGTSFGS</sequence>
<reference evidence="2" key="1">
    <citation type="journal article" date="2019" name="Mol. Biol. Evol.">
        <title>Blast fungal genomes show frequent chromosomal changes, gene gains and losses, and effector gene turnover.</title>
        <authorList>
            <person name="Gomez Luciano L.B."/>
            <person name="Jason Tsai I."/>
            <person name="Chuma I."/>
            <person name="Tosa Y."/>
            <person name="Chen Y.H."/>
            <person name="Li J.Y."/>
            <person name="Li M.Y."/>
            <person name="Jade Lu M.Y."/>
            <person name="Nakayashiki H."/>
            <person name="Li W.H."/>
        </authorList>
    </citation>
    <scope>NUCLEOTIDE SEQUENCE</scope>
    <source>
        <strain evidence="2">NI907</strain>
    </source>
</reference>
<organism evidence="1 2">
    <name type="scientific">Pyricularia grisea</name>
    <name type="common">Crabgrass-specific blast fungus</name>
    <name type="synonym">Magnaporthe grisea</name>
    <dbReference type="NCBI Taxonomy" id="148305"/>
    <lineage>
        <taxon>Eukaryota</taxon>
        <taxon>Fungi</taxon>
        <taxon>Dikarya</taxon>
        <taxon>Ascomycota</taxon>
        <taxon>Pezizomycotina</taxon>
        <taxon>Sordariomycetes</taxon>
        <taxon>Sordariomycetidae</taxon>
        <taxon>Magnaporthales</taxon>
        <taxon>Pyriculariaceae</taxon>
        <taxon>Pyricularia</taxon>
    </lineage>
</organism>
<name>A0A6P8B303_PYRGI</name>
<proteinExistence type="predicted"/>
<dbReference type="GeneID" id="41961874"/>
<reference evidence="2" key="3">
    <citation type="submission" date="2025-08" db="UniProtKB">
        <authorList>
            <consortium name="RefSeq"/>
        </authorList>
    </citation>
    <scope>IDENTIFICATION</scope>
    <source>
        <strain evidence="2">NI907</strain>
    </source>
</reference>
<dbReference type="AlphaFoldDB" id="A0A6P8B303"/>
<dbReference type="KEGG" id="pgri:PgNI_06947"/>
<gene>
    <name evidence="2" type="ORF">PgNI_06947</name>
</gene>
<evidence type="ECO:0000313" key="1">
    <source>
        <dbReference type="Proteomes" id="UP000515153"/>
    </source>
</evidence>
<protein>
    <submittedName>
        <fullName evidence="2">Uncharacterized protein</fullName>
    </submittedName>
</protein>